<accession>A0A8I0CVE5</accession>
<organism evidence="2">
    <name type="scientific">Pseudomonas tritici</name>
    <dbReference type="NCBI Taxonomy" id="2745518"/>
    <lineage>
        <taxon>Bacteria</taxon>
        <taxon>Pseudomonadati</taxon>
        <taxon>Pseudomonadota</taxon>
        <taxon>Gammaproteobacteria</taxon>
        <taxon>Pseudomonadales</taxon>
        <taxon>Pseudomonadaceae</taxon>
        <taxon>Pseudomonas</taxon>
    </lineage>
</organism>
<dbReference type="AlphaFoldDB" id="A0A8I0CVE5"/>
<dbReference type="EMBL" id="CP077084">
    <property type="protein sequence ID" value="QXH83291.1"/>
    <property type="molecule type" value="Genomic_DNA"/>
</dbReference>
<keyword evidence="1" id="KW-0812">Transmembrane</keyword>
<name>A0A8I0CVE5_9PSED</name>
<dbReference type="EMBL" id="JABWQF010000006">
    <property type="protein sequence ID" value="MBC3292231.1"/>
    <property type="molecule type" value="Genomic_DNA"/>
</dbReference>
<dbReference type="Proteomes" id="UP000615613">
    <property type="component" value="Chromosome"/>
</dbReference>
<dbReference type="KEGG" id="ptrt:HU722_0025515"/>
<evidence type="ECO:0000313" key="4">
    <source>
        <dbReference type="Proteomes" id="UP000615613"/>
    </source>
</evidence>
<reference evidence="3" key="2">
    <citation type="submission" date="2021-06" db="EMBL/GenBank/DDBJ databases">
        <title>Updating the genus Pseudomonas: Description of 43 new species and partition of the Pseudomonas putida group.</title>
        <authorList>
            <person name="Girard L."/>
            <person name="Lood C."/>
            <person name="Vandamme P."/>
            <person name="Rokni-Zadeh H."/>
            <person name="van Noort V."/>
            <person name="Hofte M."/>
            <person name="Lavigne R."/>
            <person name="De Mot R."/>
        </authorList>
    </citation>
    <scope>NUCLEOTIDE SEQUENCE</scope>
    <source>
        <strain evidence="3">SWRI145</strain>
    </source>
</reference>
<dbReference type="RefSeq" id="WP_065875327.1">
    <property type="nucleotide sequence ID" value="NZ_CP077084.1"/>
</dbReference>
<keyword evidence="4" id="KW-1185">Reference proteome</keyword>
<feature type="transmembrane region" description="Helical" evidence="1">
    <location>
        <begin position="6"/>
        <end position="31"/>
    </location>
</feature>
<reference evidence="2" key="1">
    <citation type="journal article" date="2020" name="Microorganisms">
        <title>Reliable Identification of Environmental Pseudomonas Isolates Using the rpoD Gene.</title>
        <authorList>
            <consortium name="The Broad Institute Genome Sequencing Platform"/>
            <person name="Girard L."/>
            <person name="Lood C."/>
            <person name="Rokni-Zadeh H."/>
            <person name="van Noort V."/>
            <person name="Lavigne R."/>
            <person name="De Mot R."/>
        </authorList>
    </citation>
    <scope>NUCLEOTIDE SEQUENCE [LARGE SCALE GENOMIC DNA]</scope>
    <source>
        <strain evidence="2">SWRI145</strain>
    </source>
</reference>
<protein>
    <submittedName>
        <fullName evidence="2">Uncharacterized protein</fullName>
    </submittedName>
</protein>
<feature type="transmembrane region" description="Helical" evidence="1">
    <location>
        <begin position="43"/>
        <end position="60"/>
    </location>
</feature>
<feature type="transmembrane region" description="Helical" evidence="1">
    <location>
        <begin position="80"/>
        <end position="100"/>
    </location>
</feature>
<gene>
    <name evidence="3" type="ORF">HU722_0025515</name>
    <name evidence="2" type="ORF">HU722_11945</name>
</gene>
<evidence type="ECO:0000313" key="2">
    <source>
        <dbReference type="EMBL" id="MBC3292231.1"/>
    </source>
</evidence>
<keyword evidence="1" id="KW-0472">Membrane</keyword>
<sequence length="169" mass="18889">MNKNSYAYLIPTTIGLLLLIALILVWTFIIWPSAHFNPIAEKIALISSPALAIILMVWGWHTGNSRFLRKKPLDRLKVFFGLLIASGLVMDALLSVVILLTSTVFSSYVTSYEYAAGGRHNCAGIRVFDTEVNKQIKICRTSYYGEQGWVRVEKRSGPLGIVVIDTTRL</sequence>
<keyword evidence="1" id="KW-1133">Transmembrane helix</keyword>
<evidence type="ECO:0000313" key="3">
    <source>
        <dbReference type="EMBL" id="QXH83291.1"/>
    </source>
</evidence>
<evidence type="ECO:0000256" key="1">
    <source>
        <dbReference type="SAM" id="Phobius"/>
    </source>
</evidence>
<proteinExistence type="predicted"/>